<keyword evidence="2" id="KW-1185">Reference proteome</keyword>
<accession>A0AAD9J8D2</accession>
<organism evidence="1 2">
    <name type="scientific">Paralvinella palmiformis</name>
    <dbReference type="NCBI Taxonomy" id="53620"/>
    <lineage>
        <taxon>Eukaryota</taxon>
        <taxon>Metazoa</taxon>
        <taxon>Spiralia</taxon>
        <taxon>Lophotrochozoa</taxon>
        <taxon>Annelida</taxon>
        <taxon>Polychaeta</taxon>
        <taxon>Sedentaria</taxon>
        <taxon>Canalipalpata</taxon>
        <taxon>Terebellida</taxon>
        <taxon>Terebelliformia</taxon>
        <taxon>Alvinellidae</taxon>
        <taxon>Paralvinella</taxon>
    </lineage>
</organism>
<evidence type="ECO:0000313" key="2">
    <source>
        <dbReference type="Proteomes" id="UP001208570"/>
    </source>
</evidence>
<dbReference type="AlphaFoldDB" id="A0AAD9J8D2"/>
<protein>
    <submittedName>
        <fullName evidence="1">Uncharacterized protein</fullName>
    </submittedName>
</protein>
<dbReference type="EMBL" id="JAODUP010000501">
    <property type="protein sequence ID" value="KAK2148353.1"/>
    <property type="molecule type" value="Genomic_DNA"/>
</dbReference>
<gene>
    <name evidence="1" type="ORF">LSH36_501g03017</name>
</gene>
<name>A0AAD9J8D2_9ANNE</name>
<sequence length="75" mass="8799">MKAMKRPYSAKKKDILHFTQNYLWADGILIVRLIQMNASDIVASEVTVALFEHYQQKSNQSFEENRMYDNDTIVT</sequence>
<evidence type="ECO:0000313" key="1">
    <source>
        <dbReference type="EMBL" id="KAK2148353.1"/>
    </source>
</evidence>
<comment type="caution">
    <text evidence="1">The sequence shown here is derived from an EMBL/GenBank/DDBJ whole genome shotgun (WGS) entry which is preliminary data.</text>
</comment>
<reference evidence="1" key="1">
    <citation type="journal article" date="2023" name="Mol. Biol. Evol.">
        <title>Third-Generation Sequencing Reveals the Adaptive Role of the Epigenome in Three Deep-Sea Polychaetes.</title>
        <authorList>
            <person name="Perez M."/>
            <person name="Aroh O."/>
            <person name="Sun Y."/>
            <person name="Lan Y."/>
            <person name="Juniper S.K."/>
            <person name="Young C.R."/>
            <person name="Angers B."/>
            <person name="Qian P.Y."/>
        </authorList>
    </citation>
    <scope>NUCLEOTIDE SEQUENCE</scope>
    <source>
        <strain evidence="1">P08H-3</strain>
    </source>
</reference>
<dbReference type="Proteomes" id="UP001208570">
    <property type="component" value="Unassembled WGS sequence"/>
</dbReference>
<proteinExistence type="predicted"/>